<dbReference type="CDD" id="cd08916">
    <property type="entry name" value="TrHb3_P"/>
    <property type="match status" value="1"/>
</dbReference>
<name>T0HXS4_9SPHN</name>
<dbReference type="GO" id="GO:0019825">
    <property type="term" value="F:oxygen binding"/>
    <property type="evidence" value="ECO:0007669"/>
    <property type="project" value="InterPro"/>
</dbReference>
<keyword evidence="2" id="KW-1185">Reference proteome</keyword>
<dbReference type="Gene3D" id="1.10.490.10">
    <property type="entry name" value="Globins"/>
    <property type="match status" value="1"/>
</dbReference>
<dbReference type="AlphaFoldDB" id="T0HXS4"/>
<dbReference type="GO" id="GO:0020037">
    <property type="term" value="F:heme binding"/>
    <property type="evidence" value="ECO:0007669"/>
    <property type="project" value="InterPro"/>
</dbReference>
<sequence length="126" mass="14344">MAIEDDTLPTEADLALVVPAFYQKIRRDPLLGPVFEAAVDDWNHHLERLVAFWSSVILSSGRYKGNPVAVHGAIEPKITPEMFGRWLELWDQTTTELLLPARAEVLRQKARMIAESLQLSLYFRLA</sequence>
<protein>
    <recommendedName>
        <fullName evidence="3">Preprotein translocase subunit TatC</fullName>
    </recommendedName>
</protein>
<reference evidence="1 2" key="1">
    <citation type="journal article" date="2013" name="Genome Announc.">
        <title>Genome Sequence of Novosphingobium lindaniclasticum LE124T, Isolated from a Hexachlorocyclohexane Dumpsite.</title>
        <authorList>
            <person name="Saxena A."/>
            <person name="Nayyar N."/>
            <person name="Sangwan N."/>
            <person name="Kumari R."/>
            <person name="Khurana J.P."/>
            <person name="Lal R."/>
        </authorList>
    </citation>
    <scope>NUCLEOTIDE SEQUENCE [LARGE SCALE GENOMIC DNA]</scope>
    <source>
        <strain evidence="1 2">LE124</strain>
    </source>
</reference>
<dbReference type="PATRIC" id="fig|1096930.3.peg.1754"/>
<accession>T0HXS4</accession>
<evidence type="ECO:0000313" key="2">
    <source>
        <dbReference type="Proteomes" id="UP000015527"/>
    </source>
</evidence>
<dbReference type="InterPro" id="IPR012292">
    <property type="entry name" value="Globin/Proto"/>
</dbReference>
<dbReference type="EMBL" id="ATHL01000061">
    <property type="protein sequence ID" value="EQB16888.1"/>
    <property type="molecule type" value="Genomic_DNA"/>
</dbReference>
<organism evidence="1 2">
    <name type="scientific">Novosphingobium lindaniclasticum LE124</name>
    <dbReference type="NCBI Taxonomy" id="1096930"/>
    <lineage>
        <taxon>Bacteria</taxon>
        <taxon>Pseudomonadati</taxon>
        <taxon>Pseudomonadota</taxon>
        <taxon>Alphaproteobacteria</taxon>
        <taxon>Sphingomonadales</taxon>
        <taxon>Sphingomonadaceae</taxon>
        <taxon>Novosphingobium</taxon>
    </lineage>
</organism>
<dbReference type="eggNOG" id="COG2346">
    <property type="taxonomic scope" value="Bacteria"/>
</dbReference>
<proteinExistence type="predicted"/>
<dbReference type="SUPFAM" id="SSF46458">
    <property type="entry name" value="Globin-like"/>
    <property type="match status" value="1"/>
</dbReference>
<dbReference type="Proteomes" id="UP000015527">
    <property type="component" value="Unassembled WGS sequence"/>
</dbReference>
<gene>
    <name evidence="1" type="ORF">L284_08855</name>
</gene>
<evidence type="ECO:0000313" key="1">
    <source>
        <dbReference type="EMBL" id="EQB16888.1"/>
    </source>
</evidence>
<evidence type="ECO:0008006" key="3">
    <source>
        <dbReference type="Google" id="ProtNLM"/>
    </source>
</evidence>
<comment type="caution">
    <text evidence="1">The sequence shown here is derived from an EMBL/GenBank/DDBJ whole genome shotgun (WGS) entry which is preliminary data.</text>
</comment>
<dbReference type="RefSeq" id="WP_021233667.1">
    <property type="nucleotide sequence ID" value="NZ_ATHL01000061.1"/>
</dbReference>
<dbReference type="InterPro" id="IPR009050">
    <property type="entry name" value="Globin-like_sf"/>
</dbReference>